<evidence type="ECO:0000256" key="1">
    <source>
        <dbReference type="SAM" id="MobiDB-lite"/>
    </source>
</evidence>
<proteinExistence type="evidence at transcript level"/>
<sequence length="113" mass="12209">MVSEPAPCLPPLVARRPSASTSPWAPSPHVAATRSARASPSAADARRPSDLRRIVAGPVLFAPSPLRGATRRHLRPLHRPLLGPPHTARHHRHARGAQGLVIAVCWLRMPEMS</sequence>
<feature type="region of interest" description="Disordered" evidence="1">
    <location>
        <begin position="73"/>
        <end position="94"/>
    </location>
</feature>
<evidence type="ECO:0000313" key="2">
    <source>
        <dbReference type="EMBL" id="ACG42871.1"/>
    </source>
</evidence>
<feature type="region of interest" description="Disordered" evidence="1">
    <location>
        <begin position="1"/>
        <end position="49"/>
    </location>
</feature>
<dbReference type="EMBL" id="EU970753">
    <property type="protein sequence ID" value="ACG42871.1"/>
    <property type="molecule type" value="mRNA"/>
</dbReference>
<protein>
    <submittedName>
        <fullName evidence="2">Uncharacterized protein</fullName>
    </submittedName>
</protein>
<name>B6U0I8_MAIZE</name>
<dbReference type="KEGG" id="zma:100277837"/>
<reference evidence="2" key="1">
    <citation type="journal article" date="2009" name="Plant Mol. Biol.">
        <title>Insights into corn genes derived from large-scale cDNA sequencing.</title>
        <authorList>
            <person name="Alexandrov N.N."/>
            <person name="Brover V.V."/>
            <person name="Freidin S."/>
            <person name="Troukhan M.E."/>
            <person name="Tatarinova T.V."/>
            <person name="Zhang H."/>
            <person name="Swaller T.J."/>
            <person name="Lu Y.P."/>
            <person name="Bouck J."/>
            <person name="Flavell R.B."/>
            <person name="Feldmann K.A."/>
        </authorList>
    </citation>
    <scope>NUCLEOTIDE SEQUENCE</scope>
</reference>
<feature type="compositionally biased region" description="Low complexity" evidence="1">
    <location>
        <begin position="14"/>
        <end position="43"/>
    </location>
</feature>
<dbReference type="AlphaFoldDB" id="B6U0I8"/>
<accession>B6U0I8</accession>
<organism evidence="2">
    <name type="scientific">Zea mays</name>
    <name type="common">Maize</name>
    <dbReference type="NCBI Taxonomy" id="4577"/>
    <lineage>
        <taxon>Eukaryota</taxon>
        <taxon>Viridiplantae</taxon>
        <taxon>Streptophyta</taxon>
        <taxon>Embryophyta</taxon>
        <taxon>Tracheophyta</taxon>
        <taxon>Spermatophyta</taxon>
        <taxon>Magnoliopsida</taxon>
        <taxon>Liliopsida</taxon>
        <taxon>Poales</taxon>
        <taxon>Poaceae</taxon>
        <taxon>PACMAD clade</taxon>
        <taxon>Panicoideae</taxon>
        <taxon>Andropogonodae</taxon>
        <taxon>Andropogoneae</taxon>
        <taxon>Tripsacinae</taxon>
        <taxon>Zea</taxon>
    </lineage>
</organism>